<sequence length="469" mass="51333">MKTIQGWRGILTFDIDEPWIAVEARPEVELMATLPPVEGEFVPNIVVTVNPFDGTLADFSRRALAAVERDLREGRIVDVGDWAYTFAPDAPDGTTPVDDYGVPAAEHVGRVVEYTHRAQDGSTVYGADYLILLHGWAIQASTTTSLPARLIFDDVLQDMARSVTVLRAPEEQDQSELTAMAAAVQDDVATSVLGGDREALFDHTAAGSTIGEGVWMTGEALQRTAELQEAVVGRLGAGKDAVVRELERLGVLENGRLGDLGEVISVALTDAQVRVRLTGRFTRGETHFQAFIIGSVAVVAAEQGYGPRVLNQPWHPDDPARFNVQILPLAELSSAMLRWVGAGPAWNLHLEEPTITPDVFEERLAGEAVSQPADGAVLSEVWQQPWFTWVLEIEINDPDMTQREFPPLTFTNTGPRGHYRVGTLEMDDESTTTLRSGDVLLWPTESGFIFRQLEDYLQAAILGRPLVLG</sequence>
<organism evidence="1 2">
    <name type="scientific">Zhihengliuella flava</name>
    <dbReference type="NCBI Taxonomy" id="1285193"/>
    <lineage>
        <taxon>Bacteria</taxon>
        <taxon>Bacillati</taxon>
        <taxon>Actinomycetota</taxon>
        <taxon>Actinomycetes</taxon>
        <taxon>Micrococcales</taxon>
        <taxon>Micrococcaceae</taxon>
        <taxon>Zhihengliuella</taxon>
    </lineage>
</organism>
<dbReference type="AlphaFoldDB" id="A0A931DAJ7"/>
<proteinExistence type="predicted"/>
<name>A0A931DAJ7_9MICC</name>
<dbReference type="EMBL" id="JADOTZ010000001">
    <property type="protein sequence ID" value="MBG6084942.1"/>
    <property type="molecule type" value="Genomic_DNA"/>
</dbReference>
<keyword evidence="2" id="KW-1185">Reference proteome</keyword>
<accession>A0A931DAJ7</accession>
<comment type="caution">
    <text evidence="1">The sequence shown here is derived from an EMBL/GenBank/DDBJ whole genome shotgun (WGS) entry which is preliminary data.</text>
</comment>
<reference evidence="1" key="1">
    <citation type="submission" date="2020-11" db="EMBL/GenBank/DDBJ databases">
        <title>Sequencing the genomes of 1000 actinobacteria strains.</title>
        <authorList>
            <person name="Klenk H.-P."/>
        </authorList>
    </citation>
    <scope>NUCLEOTIDE SEQUENCE</scope>
    <source>
        <strain evidence="1">DSM 26152</strain>
    </source>
</reference>
<gene>
    <name evidence="1" type="ORF">IW252_001709</name>
</gene>
<evidence type="ECO:0000313" key="2">
    <source>
        <dbReference type="Proteomes" id="UP000625033"/>
    </source>
</evidence>
<protein>
    <submittedName>
        <fullName evidence="1">Uncharacterized protein</fullName>
    </submittedName>
</protein>
<evidence type="ECO:0000313" key="1">
    <source>
        <dbReference type="EMBL" id="MBG6084942.1"/>
    </source>
</evidence>
<dbReference type="RefSeq" id="WP_196836182.1">
    <property type="nucleotide sequence ID" value="NZ_JADOTZ010000001.1"/>
</dbReference>
<dbReference type="Proteomes" id="UP000625033">
    <property type="component" value="Unassembled WGS sequence"/>
</dbReference>